<evidence type="ECO:0008006" key="4">
    <source>
        <dbReference type="Google" id="ProtNLM"/>
    </source>
</evidence>
<evidence type="ECO:0000313" key="3">
    <source>
        <dbReference type="Proteomes" id="UP000568380"/>
    </source>
</evidence>
<organism evidence="2 3">
    <name type="scientific">Nonomuraea endophytica</name>
    <dbReference type="NCBI Taxonomy" id="714136"/>
    <lineage>
        <taxon>Bacteria</taxon>
        <taxon>Bacillati</taxon>
        <taxon>Actinomycetota</taxon>
        <taxon>Actinomycetes</taxon>
        <taxon>Streptosporangiales</taxon>
        <taxon>Streptosporangiaceae</taxon>
        <taxon>Nonomuraea</taxon>
    </lineage>
</organism>
<gene>
    <name evidence="2" type="ORF">HNR40_010827</name>
</gene>
<feature type="transmembrane region" description="Helical" evidence="1">
    <location>
        <begin position="58"/>
        <end position="79"/>
    </location>
</feature>
<dbReference type="EMBL" id="JACHIN010000039">
    <property type="protein sequence ID" value="MBB5085313.1"/>
    <property type="molecule type" value="Genomic_DNA"/>
</dbReference>
<reference evidence="2 3" key="1">
    <citation type="submission" date="2020-08" db="EMBL/GenBank/DDBJ databases">
        <title>Genomic Encyclopedia of Type Strains, Phase IV (KMG-IV): sequencing the most valuable type-strain genomes for metagenomic binning, comparative biology and taxonomic classification.</title>
        <authorList>
            <person name="Goeker M."/>
        </authorList>
    </citation>
    <scope>NUCLEOTIDE SEQUENCE [LARGE SCALE GENOMIC DNA]</scope>
    <source>
        <strain evidence="2 3">DSM 45385</strain>
    </source>
</reference>
<evidence type="ECO:0000256" key="1">
    <source>
        <dbReference type="SAM" id="Phobius"/>
    </source>
</evidence>
<sequence>MLRQAAAGAAAGVLATLTMSAVMVAGRRTGLMNEHPPKNIVRAMLPGSKHRPKPGENMLAALAHLGFGAAAGATFGAVAGRHRTSAPAGAGYGLAIWLTSYQGWLPGLDILPPISQDRPGRPAVMAAGHVVYGLTLARALRRLAP</sequence>
<accession>A0A7W8ENC8</accession>
<dbReference type="Proteomes" id="UP000568380">
    <property type="component" value="Unassembled WGS sequence"/>
</dbReference>
<keyword evidence="1" id="KW-1133">Transmembrane helix</keyword>
<comment type="caution">
    <text evidence="2">The sequence shown here is derived from an EMBL/GenBank/DDBJ whole genome shotgun (WGS) entry which is preliminary data.</text>
</comment>
<keyword evidence="1" id="KW-0812">Transmembrane</keyword>
<dbReference type="InterPro" id="IPR046739">
    <property type="entry name" value="DUF6789"/>
</dbReference>
<keyword evidence="1" id="KW-0472">Membrane</keyword>
<dbReference type="AlphaFoldDB" id="A0A7W8ENC8"/>
<keyword evidence="3" id="KW-1185">Reference proteome</keyword>
<proteinExistence type="predicted"/>
<evidence type="ECO:0000313" key="2">
    <source>
        <dbReference type="EMBL" id="MBB5085313.1"/>
    </source>
</evidence>
<dbReference type="RefSeq" id="WP_184976627.1">
    <property type="nucleotide sequence ID" value="NZ_JACHIN010000039.1"/>
</dbReference>
<protein>
    <recommendedName>
        <fullName evidence="4">DUF1440 domain-containing protein</fullName>
    </recommendedName>
</protein>
<dbReference type="Pfam" id="PF20587">
    <property type="entry name" value="DUF6789"/>
    <property type="match status" value="1"/>
</dbReference>
<name>A0A7W8ENC8_9ACTN</name>